<dbReference type="STRING" id="1314785.A0A165ETQ0"/>
<accession>A0A165ETQ0</accession>
<evidence type="ECO:0000313" key="3">
    <source>
        <dbReference type="Proteomes" id="UP000076871"/>
    </source>
</evidence>
<dbReference type="AlphaFoldDB" id="A0A165ETQ0"/>
<evidence type="ECO:0000313" key="2">
    <source>
        <dbReference type="EMBL" id="KZT07739.1"/>
    </source>
</evidence>
<sequence>MDSEDEREMQRESEQRAERCYFPRRPCIEMRLFEREEADLKISMERDRANAKKNKEGTGQTQNDEPEEPHVEDDCFYRFYKMHRFFATFEGFHEGSLDLTGRHERRYMSLKSRMTSFLEDIEHLRLYSTRVEYVPSIPLSGQSVLFEYEIPSPILDPFMDKYKLTENSFSLRYLFRSADDVRKLLSSHPQPVFQKLLLADLPIELIHHIMELGDVDVARRLAATCRRFYEISSAHAYKSRQIVFDSALILNDDHPPPGSEAWGQYLHSAAHKTRRKLFDDISFLSSRPDIIHRIRDFKIGCEWHSSILAKAGLEVESDAHIKFFVPIWRAVEDILPSITNVTRIVMCVVPLSKRMIHAIEMISTLRTLRFD</sequence>
<evidence type="ECO:0000256" key="1">
    <source>
        <dbReference type="SAM" id="MobiDB-lite"/>
    </source>
</evidence>
<proteinExistence type="predicted"/>
<dbReference type="GeneID" id="63818203"/>
<dbReference type="SUPFAM" id="SSF81383">
    <property type="entry name" value="F-box domain"/>
    <property type="match status" value="1"/>
</dbReference>
<feature type="region of interest" description="Disordered" evidence="1">
    <location>
        <begin position="43"/>
        <end position="69"/>
    </location>
</feature>
<dbReference type="OrthoDB" id="2801112at2759"/>
<reference evidence="2 3" key="1">
    <citation type="journal article" date="2016" name="Mol. Biol. Evol.">
        <title>Comparative Genomics of Early-Diverging Mushroom-Forming Fungi Provides Insights into the Origins of Lignocellulose Decay Capabilities.</title>
        <authorList>
            <person name="Nagy L.G."/>
            <person name="Riley R."/>
            <person name="Tritt A."/>
            <person name="Adam C."/>
            <person name="Daum C."/>
            <person name="Floudas D."/>
            <person name="Sun H."/>
            <person name="Yadav J.S."/>
            <person name="Pangilinan J."/>
            <person name="Larsson K.H."/>
            <person name="Matsuura K."/>
            <person name="Barry K."/>
            <person name="Labutti K."/>
            <person name="Kuo R."/>
            <person name="Ohm R.A."/>
            <person name="Bhattacharya S.S."/>
            <person name="Shirouzu T."/>
            <person name="Yoshinaga Y."/>
            <person name="Martin F.M."/>
            <person name="Grigoriev I.V."/>
            <person name="Hibbett D.S."/>
        </authorList>
    </citation>
    <scope>NUCLEOTIDE SEQUENCE [LARGE SCALE GENOMIC DNA]</scope>
    <source>
        <strain evidence="2 3">93-53</strain>
    </source>
</reference>
<dbReference type="InterPro" id="IPR036047">
    <property type="entry name" value="F-box-like_dom_sf"/>
</dbReference>
<organism evidence="2 3">
    <name type="scientific">Laetiporus sulphureus 93-53</name>
    <dbReference type="NCBI Taxonomy" id="1314785"/>
    <lineage>
        <taxon>Eukaryota</taxon>
        <taxon>Fungi</taxon>
        <taxon>Dikarya</taxon>
        <taxon>Basidiomycota</taxon>
        <taxon>Agaricomycotina</taxon>
        <taxon>Agaricomycetes</taxon>
        <taxon>Polyporales</taxon>
        <taxon>Laetiporus</taxon>
    </lineage>
</organism>
<keyword evidence="3" id="KW-1185">Reference proteome</keyword>
<evidence type="ECO:0008006" key="4">
    <source>
        <dbReference type="Google" id="ProtNLM"/>
    </source>
</evidence>
<feature type="compositionally biased region" description="Basic and acidic residues" evidence="1">
    <location>
        <begin position="43"/>
        <end position="56"/>
    </location>
</feature>
<dbReference type="InParanoid" id="A0A165ETQ0"/>
<gene>
    <name evidence="2" type="ORF">LAESUDRAFT_104354</name>
</gene>
<dbReference type="RefSeq" id="XP_040765479.1">
    <property type="nucleotide sequence ID" value="XM_040901171.1"/>
</dbReference>
<protein>
    <recommendedName>
        <fullName evidence="4">F-box domain-containing protein</fullName>
    </recommendedName>
</protein>
<dbReference type="Proteomes" id="UP000076871">
    <property type="component" value="Unassembled WGS sequence"/>
</dbReference>
<dbReference type="EMBL" id="KV427618">
    <property type="protein sequence ID" value="KZT07739.1"/>
    <property type="molecule type" value="Genomic_DNA"/>
</dbReference>
<dbReference type="CDD" id="cd09917">
    <property type="entry name" value="F-box_SF"/>
    <property type="match status" value="1"/>
</dbReference>
<name>A0A165ETQ0_9APHY</name>